<comment type="caution">
    <text evidence="5">The sequence shown here is derived from an EMBL/GenBank/DDBJ whole genome shotgun (WGS) entry which is preliminary data.</text>
</comment>
<dbReference type="Gene3D" id="2.170.130.10">
    <property type="entry name" value="TonB-dependent receptor, plug domain"/>
    <property type="match status" value="1"/>
</dbReference>
<dbReference type="Proteomes" id="UP000321080">
    <property type="component" value="Unassembled WGS sequence"/>
</dbReference>
<dbReference type="Gene3D" id="2.60.40.1120">
    <property type="entry name" value="Carboxypeptidase-like, regulatory domain"/>
    <property type="match status" value="1"/>
</dbReference>
<dbReference type="OrthoDB" id="982809at2"/>
<dbReference type="GO" id="GO:0009279">
    <property type="term" value="C:cell outer membrane"/>
    <property type="evidence" value="ECO:0007669"/>
    <property type="project" value="UniProtKB-SubCell"/>
</dbReference>
<gene>
    <name evidence="5" type="ORF">FUA22_16715</name>
</gene>
<feature type="signal peptide" evidence="3">
    <location>
        <begin position="1"/>
        <end position="25"/>
    </location>
</feature>
<dbReference type="InterPro" id="IPR012910">
    <property type="entry name" value="Plug_dom"/>
</dbReference>
<dbReference type="PANTHER" id="PTHR30069:SF29">
    <property type="entry name" value="HEMOGLOBIN AND HEMOGLOBIN-HAPTOGLOBIN-BINDING PROTEIN 1-RELATED"/>
    <property type="match status" value="1"/>
</dbReference>
<comment type="subcellular location">
    <subcellularLocation>
        <location evidence="2">Cell outer membrane</location>
        <topology evidence="2">Multi-pass membrane protein</topology>
    </subcellularLocation>
</comment>
<evidence type="ECO:0000256" key="3">
    <source>
        <dbReference type="SAM" id="SignalP"/>
    </source>
</evidence>
<evidence type="ECO:0000313" key="5">
    <source>
        <dbReference type="EMBL" id="TXG35386.1"/>
    </source>
</evidence>
<dbReference type="SUPFAM" id="SSF56935">
    <property type="entry name" value="Porins"/>
    <property type="match status" value="1"/>
</dbReference>
<accession>A0A5C7GFJ0</accession>
<protein>
    <submittedName>
        <fullName evidence="5">TonB-dependent receptor plug domain-containing protein</fullName>
    </submittedName>
</protein>
<evidence type="ECO:0000313" key="6">
    <source>
        <dbReference type="Proteomes" id="UP000321080"/>
    </source>
</evidence>
<keyword evidence="2" id="KW-0813">Transport</keyword>
<dbReference type="InterPro" id="IPR037066">
    <property type="entry name" value="Plug_dom_sf"/>
</dbReference>
<keyword evidence="2" id="KW-0998">Cell outer membrane</keyword>
<dbReference type="GO" id="GO:0044718">
    <property type="term" value="P:siderophore transmembrane transport"/>
    <property type="evidence" value="ECO:0007669"/>
    <property type="project" value="TreeGrafter"/>
</dbReference>
<sequence>MKNLFLTVFSLILGIIFFTPSDANAQERTIKGVVTTFEDIHVVKAEVKLLRTKEIVLTDTIGVFKITCLPGDKIRVSAKGFNSESFKVTENTTTAFINLILKPNSKNQELAVAYGHVLDEKNLNAVASVNTRDKSYSDFYSVYEILNQIPNVRVSGSDVVIRGKSSINGNGAALIVIDGNVQAFDMLSNLAPQNIKNVSVLKGVAATAYGARGANGVVLITTKTTPGD</sequence>
<evidence type="ECO:0000256" key="1">
    <source>
        <dbReference type="ARBA" id="ARBA00022729"/>
    </source>
</evidence>
<dbReference type="PROSITE" id="PS52016">
    <property type="entry name" value="TONB_DEPENDENT_REC_3"/>
    <property type="match status" value="1"/>
</dbReference>
<keyword evidence="1 3" id="KW-0732">Signal</keyword>
<dbReference type="AlphaFoldDB" id="A0A5C7GFJ0"/>
<name>A0A5C7GFJ0_9FLAO</name>
<dbReference type="RefSeq" id="WP_147769730.1">
    <property type="nucleotide sequence ID" value="NZ_VRKQ01000018.1"/>
</dbReference>
<dbReference type="InterPro" id="IPR039426">
    <property type="entry name" value="TonB-dep_rcpt-like"/>
</dbReference>
<keyword evidence="2" id="KW-1134">Transmembrane beta strand</keyword>
<dbReference type="PANTHER" id="PTHR30069">
    <property type="entry name" value="TONB-DEPENDENT OUTER MEMBRANE RECEPTOR"/>
    <property type="match status" value="1"/>
</dbReference>
<dbReference type="NCBIfam" id="TIGR04057">
    <property type="entry name" value="SusC_RagA_signa"/>
    <property type="match status" value="1"/>
</dbReference>
<evidence type="ECO:0000256" key="2">
    <source>
        <dbReference type="PROSITE-ProRule" id="PRU01360"/>
    </source>
</evidence>
<dbReference type="InterPro" id="IPR008969">
    <property type="entry name" value="CarboxyPept-like_regulatory"/>
</dbReference>
<keyword evidence="5" id="KW-0675">Receptor</keyword>
<dbReference type="GO" id="GO:0015344">
    <property type="term" value="F:siderophore uptake transmembrane transporter activity"/>
    <property type="evidence" value="ECO:0007669"/>
    <property type="project" value="TreeGrafter"/>
</dbReference>
<keyword evidence="2" id="KW-0472">Membrane</keyword>
<dbReference type="SUPFAM" id="SSF49464">
    <property type="entry name" value="Carboxypeptidase regulatory domain-like"/>
    <property type="match status" value="1"/>
</dbReference>
<keyword evidence="6" id="KW-1185">Reference proteome</keyword>
<organism evidence="5 6">
    <name type="scientific">Seonamhaeicola maritimus</name>
    <dbReference type="NCBI Taxonomy" id="2591822"/>
    <lineage>
        <taxon>Bacteria</taxon>
        <taxon>Pseudomonadati</taxon>
        <taxon>Bacteroidota</taxon>
        <taxon>Flavobacteriia</taxon>
        <taxon>Flavobacteriales</taxon>
        <taxon>Flavobacteriaceae</taxon>
    </lineage>
</organism>
<dbReference type="InterPro" id="IPR023997">
    <property type="entry name" value="TonB-dep_OMP_SusC/RagA_CS"/>
</dbReference>
<proteinExistence type="inferred from homology"/>
<feature type="domain" description="TonB-dependent receptor plug" evidence="4">
    <location>
        <begin position="125"/>
        <end position="217"/>
    </location>
</feature>
<comment type="similarity">
    <text evidence="2">Belongs to the TonB-dependent receptor family.</text>
</comment>
<dbReference type="EMBL" id="VRKQ01000018">
    <property type="protein sequence ID" value="TXG35386.1"/>
    <property type="molecule type" value="Genomic_DNA"/>
</dbReference>
<dbReference type="Pfam" id="PF07715">
    <property type="entry name" value="Plug"/>
    <property type="match status" value="1"/>
</dbReference>
<reference evidence="5 6" key="1">
    <citation type="submission" date="2019-08" db="EMBL/GenBank/DDBJ databases">
        <title>Seonamhaeicola sediminis sp. nov., isolated from marine sediment.</title>
        <authorList>
            <person name="Cao W.R."/>
        </authorList>
    </citation>
    <scope>NUCLEOTIDE SEQUENCE [LARGE SCALE GENOMIC DNA]</scope>
    <source>
        <strain evidence="5 6">1505</strain>
    </source>
</reference>
<evidence type="ECO:0000259" key="4">
    <source>
        <dbReference type="Pfam" id="PF07715"/>
    </source>
</evidence>
<keyword evidence="2" id="KW-0812">Transmembrane</keyword>
<feature type="chain" id="PRO_5022739266" evidence="3">
    <location>
        <begin position="26"/>
        <end position="228"/>
    </location>
</feature>